<sequence>MSSVYHDSISTIINAVRAALSEQPVLRGISAAKQTSFALDLALIALGCRCAWLVDVTVVADAEQVYDSLLRTLRQFPICSNPRPNNPFFVNKTKWRASVDEVHFVHLGRDPQLLPRPPLDVLAALQALTYNPPTLPPGLEPHTIIPLAGVLLGYPVAYVPDADGAFLAQASLDVFACSVRAPTWEHPFLKFSCPAVLAATHPELAPTRIAASLKTRFEPRLQELGLGLVVKHSTEIVDRVAL</sequence>
<gene>
    <name evidence="1" type="ORF">MSAN_01863400</name>
</gene>
<dbReference type="AlphaFoldDB" id="A0A8H6XTZ0"/>
<dbReference type="OrthoDB" id="3267419at2759"/>
<protein>
    <submittedName>
        <fullName evidence="1">Thioredoxin-domain-containing protein</fullName>
    </submittedName>
</protein>
<name>A0A8H6XTZ0_9AGAR</name>
<comment type="caution">
    <text evidence="1">The sequence shown here is derived from an EMBL/GenBank/DDBJ whole genome shotgun (WGS) entry which is preliminary data.</text>
</comment>
<organism evidence="1 2">
    <name type="scientific">Mycena sanguinolenta</name>
    <dbReference type="NCBI Taxonomy" id="230812"/>
    <lineage>
        <taxon>Eukaryota</taxon>
        <taxon>Fungi</taxon>
        <taxon>Dikarya</taxon>
        <taxon>Basidiomycota</taxon>
        <taxon>Agaricomycotina</taxon>
        <taxon>Agaricomycetes</taxon>
        <taxon>Agaricomycetidae</taxon>
        <taxon>Agaricales</taxon>
        <taxon>Marasmiineae</taxon>
        <taxon>Mycenaceae</taxon>
        <taxon>Mycena</taxon>
    </lineage>
</organism>
<proteinExistence type="predicted"/>
<dbReference type="Proteomes" id="UP000623467">
    <property type="component" value="Unassembled WGS sequence"/>
</dbReference>
<keyword evidence="2" id="KW-1185">Reference proteome</keyword>
<reference evidence="1" key="1">
    <citation type="submission" date="2020-05" db="EMBL/GenBank/DDBJ databases">
        <title>Mycena genomes resolve the evolution of fungal bioluminescence.</title>
        <authorList>
            <person name="Tsai I.J."/>
        </authorList>
    </citation>
    <scope>NUCLEOTIDE SEQUENCE</scope>
    <source>
        <strain evidence="1">160909Yilan</strain>
    </source>
</reference>
<dbReference type="EMBL" id="JACAZH010000019">
    <property type="protein sequence ID" value="KAF7346357.1"/>
    <property type="molecule type" value="Genomic_DNA"/>
</dbReference>
<accession>A0A8H6XTZ0</accession>
<evidence type="ECO:0000313" key="1">
    <source>
        <dbReference type="EMBL" id="KAF7346357.1"/>
    </source>
</evidence>
<evidence type="ECO:0000313" key="2">
    <source>
        <dbReference type="Proteomes" id="UP000623467"/>
    </source>
</evidence>